<dbReference type="InterPro" id="IPR016181">
    <property type="entry name" value="Acyl_CoA_acyltransferase"/>
</dbReference>
<dbReference type="Gene3D" id="3.40.630.30">
    <property type="match status" value="1"/>
</dbReference>
<gene>
    <name evidence="2" type="ORF">SP90_04230</name>
</gene>
<comment type="caution">
    <text evidence="2">The sequence shown here is derived from an EMBL/GenBank/DDBJ whole genome shotgun (WGS) entry which is preliminary data.</text>
</comment>
<evidence type="ECO:0000313" key="2">
    <source>
        <dbReference type="EMBL" id="OBQ55254.1"/>
    </source>
</evidence>
<dbReference type="InterPro" id="IPR052564">
    <property type="entry name" value="N-acetyltrans/Recomb-assoc"/>
</dbReference>
<dbReference type="GO" id="GO:0016747">
    <property type="term" value="F:acyltransferase activity, transferring groups other than amino-acyl groups"/>
    <property type="evidence" value="ECO:0007669"/>
    <property type="project" value="InterPro"/>
</dbReference>
<keyword evidence="2" id="KW-0808">Transferase</keyword>
<organism evidence="2 3">
    <name type="scientific">Halodesulfovibrio spirochaetisodalis</name>
    <dbReference type="NCBI Taxonomy" id="1560234"/>
    <lineage>
        <taxon>Bacteria</taxon>
        <taxon>Pseudomonadati</taxon>
        <taxon>Thermodesulfobacteriota</taxon>
        <taxon>Desulfovibrionia</taxon>
        <taxon>Desulfovibrionales</taxon>
        <taxon>Desulfovibrionaceae</taxon>
        <taxon>Halodesulfovibrio</taxon>
    </lineage>
</organism>
<dbReference type="PANTHER" id="PTHR43451">
    <property type="entry name" value="ACETYLTRANSFERASE (GNAT) FAMILY PROTEIN"/>
    <property type="match status" value="1"/>
</dbReference>
<dbReference type="PATRIC" id="fig|1560234.3.peg.2794"/>
<proteinExistence type="predicted"/>
<dbReference type="InterPro" id="IPR000182">
    <property type="entry name" value="GNAT_dom"/>
</dbReference>
<dbReference type="Pfam" id="PF13673">
    <property type="entry name" value="Acetyltransf_10"/>
    <property type="match status" value="1"/>
</dbReference>
<feature type="domain" description="N-acetyltransferase" evidence="1">
    <location>
        <begin position="1"/>
        <end position="144"/>
    </location>
</feature>
<dbReference type="AlphaFoldDB" id="A0A1B7XIC1"/>
<dbReference type="OrthoDB" id="5355033at2"/>
<dbReference type="EMBL" id="JXMS01000005">
    <property type="protein sequence ID" value="OBQ55254.1"/>
    <property type="molecule type" value="Genomic_DNA"/>
</dbReference>
<evidence type="ECO:0000313" key="3">
    <source>
        <dbReference type="Proteomes" id="UP000091979"/>
    </source>
</evidence>
<dbReference type="CDD" id="cd04301">
    <property type="entry name" value="NAT_SF"/>
    <property type="match status" value="1"/>
</dbReference>
<dbReference type="Proteomes" id="UP000091979">
    <property type="component" value="Unassembled WGS sequence"/>
</dbReference>
<reference evidence="2 3" key="1">
    <citation type="submission" date="2015-01" db="EMBL/GenBank/DDBJ databases">
        <title>Desulfovibrio sp. JC271 draft genome sequence.</title>
        <authorList>
            <person name="Shivani Y."/>
            <person name="Subhash Y."/>
            <person name="Sasikala C."/>
            <person name="Ramana C.V."/>
        </authorList>
    </citation>
    <scope>NUCLEOTIDE SEQUENCE [LARGE SCALE GENOMIC DNA]</scope>
    <source>
        <strain evidence="2 3">JC271</strain>
    </source>
</reference>
<name>A0A1B7XIC1_9BACT</name>
<dbReference type="PANTHER" id="PTHR43451:SF1">
    <property type="entry name" value="ACETYLTRANSFERASE"/>
    <property type="match status" value="1"/>
</dbReference>
<dbReference type="SUPFAM" id="SSF55729">
    <property type="entry name" value="Acyl-CoA N-acyltransferases (Nat)"/>
    <property type="match status" value="1"/>
</dbReference>
<accession>A0A1B7XIC1</accession>
<dbReference type="PROSITE" id="PS51186">
    <property type="entry name" value="GNAT"/>
    <property type="match status" value="1"/>
</dbReference>
<keyword evidence="3" id="KW-1185">Reference proteome</keyword>
<evidence type="ECO:0000259" key="1">
    <source>
        <dbReference type="PROSITE" id="PS51186"/>
    </source>
</evidence>
<sequence length="144" mass="16286">MARELTELFYSAVYAIPDSIYSAQQKAVWAPLPPDYVHWEKRLAKRKPFVAVLESRLAGFIELEPDGHIDCFYTEPDVQGQGVGSCLYQYAEQVALERGDAKLFVEASLVAKPVFEHFGFVVRRVNAITREGVVLTNFSMEKVL</sequence>
<dbReference type="STRING" id="1560234.SP90_04230"/>
<protein>
    <submittedName>
        <fullName evidence="2">Histone acetyltransferase</fullName>
    </submittedName>
</protein>